<dbReference type="RefSeq" id="WP_248109370.1">
    <property type="nucleotide sequence ID" value="NZ_JAKHEX010000036.1"/>
</dbReference>
<dbReference type="GO" id="GO:0008237">
    <property type="term" value="F:metallopeptidase activity"/>
    <property type="evidence" value="ECO:0007669"/>
    <property type="project" value="UniProtKB-KW"/>
</dbReference>
<comment type="caution">
    <text evidence="1">The sequence shown here is derived from an EMBL/GenBank/DDBJ whole genome shotgun (WGS) entry which is preliminary data.</text>
</comment>
<dbReference type="Pfam" id="PF10103">
    <property type="entry name" value="Zincin_2"/>
    <property type="match status" value="1"/>
</dbReference>
<dbReference type="Gene3D" id="1.20.150.30">
    <property type="entry name" value="Zincin-like metallopeptidase, N-terminal domain"/>
    <property type="match status" value="1"/>
</dbReference>
<dbReference type="EMBL" id="JBHLYQ010000133">
    <property type="protein sequence ID" value="MFC0082675.1"/>
    <property type="molecule type" value="Genomic_DNA"/>
</dbReference>
<dbReference type="NCBIfam" id="TIGR03883">
    <property type="entry name" value="DUF2342_F420"/>
    <property type="match status" value="1"/>
</dbReference>
<evidence type="ECO:0000313" key="2">
    <source>
        <dbReference type="Proteomes" id="UP001589788"/>
    </source>
</evidence>
<sequence>MSGPVAWETARRVGGLVAEGGVFGGGRALDERAWDRLREDFGWATEEAEALVVAETGLVPAEGPSRGEVLDRRAWVAQNLATFERLLTPVLERWPQRQLPGPLGAVQPELAGAELGLVLGWMARRVLGQYDLLVAERPGADPVSYVGPNVAGLEARFGFPPRRFRLWIALHEVTHRCQFTGVPWLRSYFLDLVEQALAEARPDPAKLLEALGRAAQAVRRGENPLAEAGVVGLVASKAQRDLLRRIQALMALLEGHGDVTMNRAAAERLPEAGWFAQVLEERRQRGNPLSRLLLQLTGLGAKLAQYRKGERFIEEVERAGGRELLARVWEGPALLPSWEEIEDPSAWVARVGGA</sequence>
<dbReference type="Proteomes" id="UP001589788">
    <property type="component" value="Unassembled WGS sequence"/>
</dbReference>
<keyword evidence="1" id="KW-0482">Metalloprotease</keyword>
<keyword evidence="1" id="KW-0560">Oxidoreductase</keyword>
<evidence type="ECO:0000313" key="1">
    <source>
        <dbReference type="EMBL" id="MFC0082675.1"/>
    </source>
</evidence>
<name>A0ABV6C4Q2_9ACTN</name>
<dbReference type="PANTHER" id="PTHR39420">
    <property type="match status" value="1"/>
</dbReference>
<dbReference type="InterPro" id="IPR022454">
    <property type="entry name" value="CHP03883_F420-assoc"/>
</dbReference>
<dbReference type="GO" id="GO:0016491">
    <property type="term" value="F:oxidoreductase activity"/>
    <property type="evidence" value="ECO:0007669"/>
    <property type="project" value="UniProtKB-KW"/>
</dbReference>
<gene>
    <name evidence="1" type="ORF">ACFFRE_11085</name>
</gene>
<dbReference type="PANTHER" id="PTHR39420:SF1">
    <property type="entry name" value="HYDROLASE"/>
    <property type="match status" value="1"/>
</dbReference>
<protein>
    <submittedName>
        <fullName evidence="1">Zinc-dependent metalloprotease</fullName>
    </submittedName>
</protein>
<reference evidence="1 2" key="1">
    <citation type="submission" date="2024-09" db="EMBL/GenBank/DDBJ databases">
        <authorList>
            <person name="Sun Q."/>
            <person name="Mori K."/>
        </authorList>
    </citation>
    <scope>NUCLEOTIDE SEQUENCE [LARGE SCALE GENOMIC DNA]</scope>
    <source>
        <strain evidence="1 2">JCM 15389</strain>
    </source>
</reference>
<proteinExistence type="predicted"/>
<keyword evidence="2" id="KW-1185">Reference proteome</keyword>
<dbReference type="InterPro" id="IPR018766">
    <property type="entry name" value="Zinicin_2"/>
</dbReference>
<accession>A0ABV6C4Q2</accession>
<dbReference type="SUPFAM" id="SSF55486">
    <property type="entry name" value="Metalloproteases ('zincins'), catalytic domain"/>
    <property type="match status" value="1"/>
</dbReference>
<dbReference type="NCBIfam" id="TIGR03624">
    <property type="entry name" value="putative hydrolase"/>
    <property type="match status" value="1"/>
</dbReference>
<keyword evidence="1" id="KW-0645">Protease</keyword>
<organism evidence="1 2">
    <name type="scientific">Aciditerrimonas ferrireducens</name>
    <dbReference type="NCBI Taxonomy" id="667306"/>
    <lineage>
        <taxon>Bacteria</taxon>
        <taxon>Bacillati</taxon>
        <taxon>Actinomycetota</taxon>
        <taxon>Acidimicrobiia</taxon>
        <taxon>Acidimicrobiales</taxon>
        <taxon>Acidimicrobiaceae</taxon>
        <taxon>Aciditerrimonas</taxon>
    </lineage>
</organism>
<dbReference type="InterPro" id="IPR042271">
    <property type="entry name" value="Zinicin_2_N"/>
</dbReference>
<keyword evidence="1" id="KW-0378">Hydrolase</keyword>